<evidence type="ECO:0000313" key="2">
    <source>
        <dbReference type="EMBL" id="MCG9962868.1"/>
    </source>
</evidence>
<proteinExistence type="predicted"/>
<protein>
    <submittedName>
        <fullName evidence="2">DUF2946 domain-containing protein</fullName>
    </submittedName>
</protein>
<keyword evidence="1" id="KW-0732">Signal</keyword>
<dbReference type="RefSeq" id="WP_240129588.1">
    <property type="nucleotide sequence ID" value="NZ_JACSDI010000001.1"/>
</dbReference>
<accession>A0ABS9QR92</accession>
<organism evidence="2 3">
    <name type="scientific">Shewanella cutis</name>
    <dbReference type="NCBI Taxonomy" id="2766780"/>
    <lineage>
        <taxon>Bacteria</taxon>
        <taxon>Pseudomonadati</taxon>
        <taxon>Pseudomonadota</taxon>
        <taxon>Gammaproteobacteria</taxon>
        <taxon>Alteromonadales</taxon>
        <taxon>Shewanellaceae</taxon>
        <taxon>Shewanella</taxon>
    </lineage>
</organism>
<gene>
    <name evidence="2" type="ORF">H9J30_02875</name>
</gene>
<sequence length="96" mass="10747">MNSVMQPRRTLALWLAAILVLLSVALAAHSVAHASDDAKADCVLCLHQHPLQHAISYSSFDFQLAKQTYISVEFRVVSFKTPFWRHFNSRAPPVTA</sequence>
<feature type="signal peptide" evidence="1">
    <location>
        <begin position="1"/>
        <end position="34"/>
    </location>
</feature>
<comment type="caution">
    <text evidence="2">The sequence shown here is derived from an EMBL/GenBank/DDBJ whole genome shotgun (WGS) entry which is preliminary data.</text>
</comment>
<name>A0ABS9QR92_9GAMM</name>
<evidence type="ECO:0000313" key="3">
    <source>
        <dbReference type="Proteomes" id="UP000829384"/>
    </source>
</evidence>
<keyword evidence="3" id="KW-1185">Reference proteome</keyword>
<evidence type="ECO:0000256" key="1">
    <source>
        <dbReference type="SAM" id="SignalP"/>
    </source>
</evidence>
<dbReference type="EMBL" id="JACSDI010000001">
    <property type="protein sequence ID" value="MCG9962868.1"/>
    <property type="molecule type" value="Genomic_DNA"/>
</dbReference>
<dbReference type="Proteomes" id="UP000829384">
    <property type="component" value="Unassembled WGS sequence"/>
</dbReference>
<feature type="chain" id="PRO_5046190874" evidence="1">
    <location>
        <begin position="35"/>
        <end position="96"/>
    </location>
</feature>
<reference evidence="2 3" key="1">
    <citation type="submission" date="2020-08" db="EMBL/GenBank/DDBJ databases">
        <title>Whole genome sequence of Shewanella sp strain PS-2.</title>
        <authorList>
            <person name="Das S.K."/>
        </authorList>
    </citation>
    <scope>NUCLEOTIDE SEQUENCE [LARGE SCALE GENOMIC DNA]</scope>
    <source>
        <strain evidence="2 3">PS-2</strain>
    </source>
</reference>